<comment type="caution">
    <text evidence="3">The sequence shown here is derived from an EMBL/GenBank/DDBJ whole genome shotgun (WGS) entry which is preliminary data.</text>
</comment>
<reference evidence="4" key="1">
    <citation type="journal article" date="2019" name="Int. J. Syst. Evol. Microbiol.">
        <title>The Global Catalogue of Microorganisms (GCM) 10K type strain sequencing project: providing services to taxonomists for standard genome sequencing and annotation.</title>
        <authorList>
            <consortium name="The Broad Institute Genomics Platform"/>
            <consortium name="The Broad Institute Genome Sequencing Center for Infectious Disease"/>
            <person name="Wu L."/>
            <person name="Ma J."/>
        </authorList>
    </citation>
    <scope>NUCLEOTIDE SEQUENCE [LARGE SCALE GENOMIC DNA]</scope>
    <source>
        <strain evidence="4">KCTC 42953</strain>
    </source>
</reference>
<feature type="chain" id="PRO_5046673291" evidence="1">
    <location>
        <begin position="20"/>
        <end position="177"/>
    </location>
</feature>
<feature type="domain" description="SnoaL-like" evidence="2">
    <location>
        <begin position="31"/>
        <end position="149"/>
    </location>
</feature>
<name>A0ABV7J3U1_9GAMM</name>
<keyword evidence="1" id="KW-0732">Signal</keyword>
<feature type="signal peptide" evidence="1">
    <location>
        <begin position="1"/>
        <end position="19"/>
    </location>
</feature>
<sequence length="177" mass="20026">MHRKLIILTLMLMGLNAQADKRVTGLLEQAHQYMKAYSDWNIDAMSAMHHEAIQFNDPTATEAFKRSFAKQGKQEVADFLKGIFAEQRPEYSVFKISQHFVSGDHVVIQSTFESLLPKNWYGERAIGPVLVAIPITTILVFEGDKIISHTDYADYHSYQQQVGLQLAPATEKPATDQ</sequence>
<dbReference type="InterPro" id="IPR032710">
    <property type="entry name" value="NTF2-like_dom_sf"/>
</dbReference>
<protein>
    <submittedName>
        <fullName evidence="3">Nuclear transport factor 2 family protein</fullName>
    </submittedName>
</protein>
<dbReference type="EMBL" id="JBHRTS010000001">
    <property type="protein sequence ID" value="MFC3192709.1"/>
    <property type="molecule type" value="Genomic_DNA"/>
</dbReference>
<proteinExistence type="predicted"/>
<dbReference type="InterPro" id="IPR009959">
    <property type="entry name" value="Cyclase_SnoaL-like"/>
</dbReference>
<dbReference type="SUPFAM" id="SSF54427">
    <property type="entry name" value="NTF2-like"/>
    <property type="match status" value="1"/>
</dbReference>
<keyword evidence="4" id="KW-1185">Reference proteome</keyword>
<dbReference type="Pfam" id="PF12680">
    <property type="entry name" value="SnoaL_2"/>
    <property type="match status" value="1"/>
</dbReference>
<evidence type="ECO:0000256" key="1">
    <source>
        <dbReference type="SAM" id="SignalP"/>
    </source>
</evidence>
<evidence type="ECO:0000313" key="3">
    <source>
        <dbReference type="EMBL" id="MFC3192709.1"/>
    </source>
</evidence>
<dbReference type="InterPro" id="IPR037401">
    <property type="entry name" value="SnoaL-like"/>
</dbReference>
<gene>
    <name evidence="3" type="ORF">ACFODZ_00515</name>
</gene>
<dbReference type="Proteomes" id="UP001595533">
    <property type="component" value="Unassembled WGS sequence"/>
</dbReference>
<accession>A0ABV7J3U1</accession>
<dbReference type="Gene3D" id="3.10.450.50">
    <property type="match status" value="1"/>
</dbReference>
<organism evidence="3 4">
    <name type="scientific">Marinicella sediminis</name>
    <dbReference type="NCBI Taxonomy" id="1792834"/>
    <lineage>
        <taxon>Bacteria</taxon>
        <taxon>Pseudomonadati</taxon>
        <taxon>Pseudomonadota</taxon>
        <taxon>Gammaproteobacteria</taxon>
        <taxon>Lysobacterales</taxon>
        <taxon>Marinicellaceae</taxon>
        <taxon>Marinicella</taxon>
    </lineage>
</organism>
<dbReference type="PANTHER" id="PTHR38436:SF1">
    <property type="entry name" value="ESTER CYCLASE"/>
    <property type="match status" value="1"/>
</dbReference>
<dbReference type="PANTHER" id="PTHR38436">
    <property type="entry name" value="POLYKETIDE CYCLASE SNOAL-LIKE DOMAIN"/>
    <property type="match status" value="1"/>
</dbReference>
<evidence type="ECO:0000259" key="2">
    <source>
        <dbReference type="Pfam" id="PF12680"/>
    </source>
</evidence>
<evidence type="ECO:0000313" key="4">
    <source>
        <dbReference type="Proteomes" id="UP001595533"/>
    </source>
</evidence>
<dbReference type="RefSeq" id="WP_077409398.1">
    <property type="nucleotide sequence ID" value="NZ_JBHRTS010000001.1"/>
</dbReference>